<feature type="domain" description="Amine oxidase" evidence="7">
    <location>
        <begin position="28"/>
        <end position="266"/>
    </location>
</feature>
<dbReference type="PANTHER" id="PTHR43563">
    <property type="entry name" value="AMINE OXIDASE"/>
    <property type="match status" value="1"/>
</dbReference>
<dbReference type="SUPFAM" id="SSF54373">
    <property type="entry name" value="FAD-linked reductases, C-terminal domain"/>
    <property type="match status" value="1"/>
</dbReference>
<dbReference type="InterPro" id="IPR036188">
    <property type="entry name" value="FAD/NAD-bd_sf"/>
</dbReference>
<evidence type="ECO:0000259" key="7">
    <source>
        <dbReference type="Pfam" id="PF01593"/>
    </source>
</evidence>
<protein>
    <recommendedName>
        <fullName evidence="6">Amine oxidase</fullName>
        <ecNumber evidence="6">1.4.3.-</ecNumber>
    </recommendedName>
</protein>
<dbReference type="Gene3D" id="3.50.50.60">
    <property type="entry name" value="FAD/NAD(P)-binding domain"/>
    <property type="match status" value="2"/>
</dbReference>
<evidence type="ECO:0000256" key="2">
    <source>
        <dbReference type="ARBA" id="ARBA00005995"/>
    </source>
</evidence>
<evidence type="ECO:0000313" key="9">
    <source>
        <dbReference type="Proteomes" id="UP000517252"/>
    </source>
</evidence>
<dbReference type="EMBL" id="BLZH01000004">
    <property type="protein sequence ID" value="GFP54445.1"/>
    <property type="molecule type" value="Genomic_DNA"/>
</dbReference>
<accession>A0A6V8QQ06</accession>
<dbReference type="InterPro" id="IPR001613">
    <property type="entry name" value="Flavin_amine_oxidase"/>
</dbReference>
<dbReference type="PANTHER" id="PTHR43563:SF14">
    <property type="entry name" value="AMINE OXIDASE"/>
    <property type="match status" value="1"/>
</dbReference>
<evidence type="ECO:0000256" key="4">
    <source>
        <dbReference type="ARBA" id="ARBA00048448"/>
    </source>
</evidence>
<feature type="binding site" evidence="5">
    <location>
        <begin position="48"/>
        <end position="49"/>
    </location>
    <ligand>
        <name>FAD</name>
        <dbReference type="ChEBI" id="CHEBI:57692"/>
    </ligand>
</feature>
<proteinExistence type="inferred from homology"/>
<keyword evidence="3 6" id="KW-0560">Oxidoreductase</keyword>
<dbReference type="OrthoDB" id="5046242at2759"/>
<keyword evidence="6" id="KW-0274">FAD</keyword>
<dbReference type="GO" id="GO:0097621">
    <property type="term" value="F:monoamine oxidase activity"/>
    <property type="evidence" value="ECO:0007669"/>
    <property type="project" value="UniProtKB-EC"/>
</dbReference>
<dbReference type="PRINTS" id="PR00757">
    <property type="entry name" value="AMINEOXDASEF"/>
</dbReference>
<organism evidence="8 9">
    <name type="scientific">Trichoderma asperellum</name>
    <name type="common">Filamentous fungus</name>
    <dbReference type="NCBI Taxonomy" id="101201"/>
    <lineage>
        <taxon>Eukaryota</taxon>
        <taxon>Fungi</taxon>
        <taxon>Dikarya</taxon>
        <taxon>Ascomycota</taxon>
        <taxon>Pezizomycotina</taxon>
        <taxon>Sordariomycetes</taxon>
        <taxon>Hypocreomycetidae</taxon>
        <taxon>Hypocreales</taxon>
        <taxon>Hypocreaceae</taxon>
        <taxon>Trichoderma</taxon>
    </lineage>
</organism>
<evidence type="ECO:0000313" key="8">
    <source>
        <dbReference type="EMBL" id="GFP54445.1"/>
    </source>
</evidence>
<dbReference type="InterPro" id="IPR002937">
    <property type="entry name" value="Amino_oxidase"/>
</dbReference>
<dbReference type="AlphaFoldDB" id="A0A6V8QQ06"/>
<comment type="caution">
    <text evidence="8">The sequence shown here is derived from an EMBL/GenBank/DDBJ whole genome shotgun (WGS) entry which is preliminary data.</text>
</comment>
<dbReference type="Pfam" id="PF01593">
    <property type="entry name" value="Amino_oxidase"/>
    <property type="match status" value="1"/>
</dbReference>
<evidence type="ECO:0000256" key="5">
    <source>
        <dbReference type="PIRSR" id="PIRSR601613-1"/>
    </source>
</evidence>
<name>A0A6V8QQ06_TRIAP</name>
<dbReference type="EC" id="1.4.3.-" evidence="6"/>
<evidence type="ECO:0000256" key="3">
    <source>
        <dbReference type="ARBA" id="ARBA00023002"/>
    </source>
</evidence>
<comment type="similarity">
    <text evidence="2 6">Belongs to the flavin monoamine oxidase family.</text>
</comment>
<comment type="catalytic activity">
    <reaction evidence="4">
        <text>a secondary aliphatic amine + O2 + H2O = a primary amine + an aldehyde + H2O2</text>
        <dbReference type="Rhea" id="RHEA:26414"/>
        <dbReference type="ChEBI" id="CHEBI:15377"/>
        <dbReference type="ChEBI" id="CHEBI:15379"/>
        <dbReference type="ChEBI" id="CHEBI:16240"/>
        <dbReference type="ChEBI" id="CHEBI:17478"/>
        <dbReference type="ChEBI" id="CHEBI:58855"/>
        <dbReference type="ChEBI" id="CHEBI:65296"/>
        <dbReference type="EC" id="1.4.3.4"/>
    </reaction>
</comment>
<sequence length="328" mass="35755">MASGQPDGLSDGHDQEATAQVIIIGGGLSGLQAAHDLQESGVSCLILEARDRVGGKLWSIPLGAGKGYVDLGGAWTNNVNQPKVTALAEKLGLQMIKQNIIGDCIVEDYGRFRYGSEPPLPREDQATFVEVRNRVEALCHTVTIADFDLVLAEYGHMSMDELVICMGATETVRRLVNIWTTAMLGVESTQLSAIFFLHYCQAGGGLLQMRSDDAGGGQHLRFRNGSQSLSYGLRDGLEPNTVIYSAVVERVEQNLTSGCQVTTRDDKIWLSAHSKLGFYAKVFLIYSEPWWRKFGLCGLSQGFNGPVSLTRDASNDQDGLFALICFVR</sequence>
<evidence type="ECO:0000256" key="6">
    <source>
        <dbReference type="RuleBase" id="RU362067"/>
    </source>
</evidence>
<comment type="cofactor">
    <cofactor evidence="1 6">
        <name>FAD</name>
        <dbReference type="ChEBI" id="CHEBI:57692"/>
    </cofactor>
</comment>
<dbReference type="SUPFAM" id="SSF51905">
    <property type="entry name" value="FAD/NAD(P)-binding domain"/>
    <property type="match status" value="1"/>
</dbReference>
<feature type="binding site" evidence="5">
    <location>
        <position position="248"/>
    </location>
    <ligand>
        <name>FAD</name>
        <dbReference type="ChEBI" id="CHEBI:57692"/>
    </ligand>
</feature>
<feature type="binding site" evidence="5">
    <location>
        <position position="29"/>
    </location>
    <ligand>
        <name>FAD</name>
        <dbReference type="ChEBI" id="CHEBI:57692"/>
    </ligand>
</feature>
<gene>
    <name evidence="8" type="ORF">TASIC1_0004006900</name>
</gene>
<reference evidence="8 9" key="1">
    <citation type="submission" date="2020-07" db="EMBL/GenBank/DDBJ databases">
        <title>Trichoderma asperellum IC-1 whole genome shotgun sequence.</title>
        <authorList>
            <person name="Kanamasa S."/>
            <person name="Takahashi H."/>
        </authorList>
    </citation>
    <scope>NUCLEOTIDE SEQUENCE [LARGE SCALE GENOMIC DNA]</scope>
    <source>
        <strain evidence="8 9">IC-1</strain>
    </source>
</reference>
<dbReference type="InterPro" id="IPR050703">
    <property type="entry name" value="Flavin_MAO"/>
</dbReference>
<evidence type="ECO:0000256" key="1">
    <source>
        <dbReference type="ARBA" id="ARBA00001974"/>
    </source>
</evidence>
<keyword evidence="6" id="KW-0285">Flavoprotein</keyword>
<dbReference type="Proteomes" id="UP000517252">
    <property type="component" value="Unassembled WGS sequence"/>
</dbReference>